<evidence type="ECO:0000313" key="8">
    <source>
        <dbReference type="Proteomes" id="UP000291088"/>
    </source>
</evidence>
<dbReference type="OrthoDB" id="3296441at2"/>
<evidence type="ECO:0000256" key="6">
    <source>
        <dbReference type="SAM" id="Phobius"/>
    </source>
</evidence>
<evidence type="ECO:0000313" key="7">
    <source>
        <dbReference type="EMBL" id="RYC10099.1"/>
    </source>
</evidence>
<dbReference type="InterPro" id="IPR003740">
    <property type="entry name" value="YitT"/>
</dbReference>
<feature type="transmembrane region" description="Helical" evidence="6">
    <location>
        <begin position="64"/>
        <end position="82"/>
    </location>
</feature>
<organism evidence="7 8">
    <name type="scientific">Ciceribacter ferrooxidans</name>
    <dbReference type="NCBI Taxonomy" id="2509717"/>
    <lineage>
        <taxon>Bacteria</taxon>
        <taxon>Pseudomonadati</taxon>
        <taxon>Pseudomonadota</taxon>
        <taxon>Alphaproteobacteria</taxon>
        <taxon>Hyphomicrobiales</taxon>
        <taxon>Rhizobiaceae</taxon>
        <taxon>Ciceribacter</taxon>
    </lineage>
</organism>
<feature type="transmembrane region" description="Helical" evidence="6">
    <location>
        <begin position="183"/>
        <end position="202"/>
    </location>
</feature>
<dbReference type="InterPro" id="IPR051461">
    <property type="entry name" value="UPF0750_membrane"/>
</dbReference>
<protein>
    <submittedName>
        <fullName evidence="7">YitT family protein</fullName>
    </submittedName>
</protein>
<accession>A0A4Q2T0J4</accession>
<gene>
    <name evidence="7" type="ORF">EUU22_18685</name>
</gene>
<comment type="subcellular location">
    <subcellularLocation>
        <location evidence="1">Cell membrane</location>
        <topology evidence="1">Multi-pass membrane protein</topology>
    </subcellularLocation>
</comment>
<evidence type="ECO:0000256" key="3">
    <source>
        <dbReference type="ARBA" id="ARBA00022692"/>
    </source>
</evidence>
<dbReference type="PANTHER" id="PTHR33545:SF5">
    <property type="entry name" value="UPF0750 MEMBRANE PROTEIN YITT"/>
    <property type="match status" value="1"/>
</dbReference>
<evidence type="ECO:0000256" key="4">
    <source>
        <dbReference type="ARBA" id="ARBA00022989"/>
    </source>
</evidence>
<evidence type="ECO:0000256" key="2">
    <source>
        <dbReference type="ARBA" id="ARBA00022475"/>
    </source>
</evidence>
<dbReference type="Proteomes" id="UP000291088">
    <property type="component" value="Unassembled WGS sequence"/>
</dbReference>
<keyword evidence="2" id="KW-1003">Cell membrane</keyword>
<dbReference type="GO" id="GO:0005886">
    <property type="term" value="C:plasma membrane"/>
    <property type="evidence" value="ECO:0007669"/>
    <property type="project" value="UniProtKB-SubCell"/>
</dbReference>
<dbReference type="EMBL" id="SDVB01000253">
    <property type="protein sequence ID" value="RYC10099.1"/>
    <property type="molecule type" value="Genomic_DNA"/>
</dbReference>
<keyword evidence="5 6" id="KW-0472">Membrane</keyword>
<keyword evidence="8" id="KW-1185">Reference proteome</keyword>
<feature type="transmembrane region" description="Helical" evidence="6">
    <location>
        <begin position="36"/>
        <end position="58"/>
    </location>
</feature>
<name>A0A4Q2T0J4_9HYPH</name>
<sequence>MAQVSSMWGILNTSPTRHTIAEDVQGIVTGSMVSALGLYLLAKVGLLTGGMAGVAFLLHYASGVSFGLIFFLLNLPFYILSLRRVGIDFTLKTFAAIALTSLIVEFEGRLIGISTIDPIWGAILGGLLLGYGVLALYRHRASLGGIGILAVYLQERFGVRAGLVQLAFDLTVMVFAFAVVSPAVVICSVVGAVVLNLFVAINHRSDRYVVLR</sequence>
<keyword evidence="3 6" id="KW-0812">Transmembrane</keyword>
<feature type="transmembrane region" description="Helical" evidence="6">
    <location>
        <begin position="94"/>
        <end position="113"/>
    </location>
</feature>
<evidence type="ECO:0000256" key="5">
    <source>
        <dbReference type="ARBA" id="ARBA00023136"/>
    </source>
</evidence>
<dbReference type="Pfam" id="PF02588">
    <property type="entry name" value="YitT_membrane"/>
    <property type="match status" value="1"/>
</dbReference>
<dbReference type="AlphaFoldDB" id="A0A4Q2T0J4"/>
<reference evidence="7 8" key="1">
    <citation type="submission" date="2019-01" db="EMBL/GenBank/DDBJ databases">
        <authorList>
            <person name="Deng T."/>
        </authorList>
    </citation>
    <scope>NUCLEOTIDE SEQUENCE [LARGE SCALE GENOMIC DNA]</scope>
    <source>
        <strain evidence="7 8">F8825</strain>
    </source>
</reference>
<comment type="caution">
    <text evidence="7">The sequence shown here is derived from an EMBL/GenBank/DDBJ whole genome shotgun (WGS) entry which is preliminary data.</text>
</comment>
<dbReference type="PANTHER" id="PTHR33545">
    <property type="entry name" value="UPF0750 MEMBRANE PROTEIN YITT-RELATED"/>
    <property type="match status" value="1"/>
</dbReference>
<feature type="transmembrane region" description="Helical" evidence="6">
    <location>
        <begin position="119"/>
        <end position="137"/>
    </location>
</feature>
<dbReference type="RefSeq" id="WP_129333759.1">
    <property type="nucleotide sequence ID" value="NZ_SDVB01000253.1"/>
</dbReference>
<evidence type="ECO:0000256" key="1">
    <source>
        <dbReference type="ARBA" id="ARBA00004651"/>
    </source>
</evidence>
<proteinExistence type="predicted"/>
<keyword evidence="4 6" id="KW-1133">Transmembrane helix</keyword>